<feature type="transmembrane region" description="Helical" evidence="9">
    <location>
        <begin position="45"/>
        <end position="64"/>
    </location>
</feature>
<comment type="subcellular location">
    <subcellularLocation>
        <location evidence="1">Membrane</location>
        <topology evidence="1">Multi-pass membrane protein</topology>
    </subcellularLocation>
</comment>
<feature type="transmembrane region" description="Helical" evidence="9">
    <location>
        <begin position="309"/>
        <end position="330"/>
    </location>
</feature>
<dbReference type="InterPro" id="IPR038770">
    <property type="entry name" value="Na+/solute_symporter_sf"/>
</dbReference>
<name>A0ABW5TRZ2_9SPHI</name>
<evidence type="ECO:0000256" key="4">
    <source>
        <dbReference type="ARBA" id="ARBA00022692"/>
    </source>
</evidence>
<protein>
    <submittedName>
        <fullName evidence="11">Cation:proton antiporter</fullName>
    </submittedName>
</protein>
<evidence type="ECO:0000313" key="12">
    <source>
        <dbReference type="Proteomes" id="UP001597546"/>
    </source>
</evidence>
<keyword evidence="5 9" id="KW-1133">Transmembrane helix</keyword>
<feature type="transmembrane region" description="Helical" evidence="9">
    <location>
        <begin position="161"/>
        <end position="181"/>
    </location>
</feature>
<feature type="domain" description="Cation/H+ exchanger transmembrane" evidence="10">
    <location>
        <begin position="29"/>
        <end position="391"/>
    </location>
</feature>
<dbReference type="InterPro" id="IPR006153">
    <property type="entry name" value="Cation/H_exchanger_TM"/>
</dbReference>
<dbReference type="Proteomes" id="UP001597546">
    <property type="component" value="Unassembled WGS sequence"/>
</dbReference>
<reference evidence="12" key="1">
    <citation type="journal article" date="2019" name="Int. J. Syst. Evol. Microbiol.">
        <title>The Global Catalogue of Microorganisms (GCM) 10K type strain sequencing project: providing services to taxonomists for standard genome sequencing and annotation.</title>
        <authorList>
            <consortium name="The Broad Institute Genomics Platform"/>
            <consortium name="The Broad Institute Genome Sequencing Center for Infectious Disease"/>
            <person name="Wu L."/>
            <person name="Ma J."/>
        </authorList>
    </citation>
    <scope>NUCLEOTIDE SEQUENCE [LARGE SCALE GENOMIC DNA]</scope>
    <source>
        <strain evidence="12">KCTC 42456</strain>
    </source>
</reference>
<evidence type="ECO:0000256" key="3">
    <source>
        <dbReference type="ARBA" id="ARBA00022449"/>
    </source>
</evidence>
<keyword evidence="7 9" id="KW-0472">Membrane</keyword>
<keyword evidence="2" id="KW-0813">Transport</keyword>
<sequence>MDNGFIDHLLTEFDLPLKNPILVFSTILFIILLSPILLRKIKIPGIIGLIVSGMVIGPHGFNVLEKTSAIELFSTIGLLYIMFIAGLELDMSDFKKNRDKSLIFGLLTFSIPIAVGLPICYYVLGYQLNTSILTASMFATHTLIAYPIISKFGISKNEAVAVVVGGTILTDTAVLIILAVIMGAEQGSLNTQFWIKLVSSLAIFMAIMFLIIPRVAKWFFSRLESEKTSHYIFVLSVVFFAAFLAEVAGVEPIIGAFMAGLALNKLIPHSSALMNRVEFVGNAIFIPFFLISVGMLVDLSVIFKGANTLIVAAVLTIVALFGKWLAALVAQLIFKYSSAQRQIIFGLSSAHAAATLAIILVGYKEGILDEYILNGTIILILITCLIASFTTENSAKKIVLLEHDENIDSIQQIDKNRDESVLVPLSNFDNLELIIDLISVFRQKKSNHPISLLSVVENNDAAEINLKKAKKKLSEAIKYAAASEIELDIATTIDNNVVGGITRMSREKSANLVLSGWPQKVSFLNKFLGEGHTQGIIDSLNKDVFACQINHALVLQKRIVVICLPLSEFEHGFNVWFSKVTQFAKELSIPVLFICNERTQENIQSFLKQNKQNLLAKFNNQVNWDAILPLQIEIKNTDLIFMISARKGAISHASDLDGIENRLDKYYPDNNKLLVYPQTEKNNNLYNEYNDMRGESLSKGLETIMKVRKGIFRIFRRN</sequence>
<keyword evidence="12" id="KW-1185">Reference proteome</keyword>
<accession>A0ABW5TRZ2</accession>
<evidence type="ECO:0000256" key="7">
    <source>
        <dbReference type="ARBA" id="ARBA00023136"/>
    </source>
</evidence>
<feature type="transmembrane region" description="Helical" evidence="9">
    <location>
        <begin position="130"/>
        <end position="149"/>
    </location>
</feature>
<feature type="transmembrane region" description="Helical" evidence="9">
    <location>
        <begin position="70"/>
        <end position="89"/>
    </location>
</feature>
<dbReference type="Gene3D" id="1.20.1530.20">
    <property type="match status" value="1"/>
</dbReference>
<keyword evidence="8" id="KW-0175">Coiled coil</keyword>
<keyword evidence="3" id="KW-0050">Antiport</keyword>
<evidence type="ECO:0000256" key="8">
    <source>
        <dbReference type="SAM" id="Coils"/>
    </source>
</evidence>
<keyword evidence="6" id="KW-0406">Ion transport</keyword>
<evidence type="ECO:0000256" key="5">
    <source>
        <dbReference type="ARBA" id="ARBA00022989"/>
    </source>
</evidence>
<dbReference type="PANTHER" id="PTHR43562">
    <property type="entry name" value="NAPA-TYPE SODIUM/HYDROGEN ANTIPORTER"/>
    <property type="match status" value="1"/>
</dbReference>
<evidence type="ECO:0000313" key="11">
    <source>
        <dbReference type="EMBL" id="MFD2732010.1"/>
    </source>
</evidence>
<evidence type="ECO:0000256" key="6">
    <source>
        <dbReference type="ARBA" id="ARBA00023065"/>
    </source>
</evidence>
<evidence type="ECO:0000259" key="10">
    <source>
        <dbReference type="Pfam" id="PF00999"/>
    </source>
</evidence>
<feature type="transmembrane region" description="Helical" evidence="9">
    <location>
        <begin position="371"/>
        <end position="389"/>
    </location>
</feature>
<dbReference type="PANTHER" id="PTHR43562:SF4">
    <property type="entry name" value="NA(+)_H(+) ANTIPORTER NHAS5"/>
    <property type="match status" value="1"/>
</dbReference>
<keyword evidence="4 9" id="KW-0812">Transmembrane</keyword>
<dbReference type="Pfam" id="PF00999">
    <property type="entry name" value="Na_H_Exchanger"/>
    <property type="match status" value="1"/>
</dbReference>
<feature type="transmembrane region" description="Helical" evidence="9">
    <location>
        <begin position="20"/>
        <end position="38"/>
    </location>
</feature>
<evidence type="ECO:0000256" key="2">
    <source>
        <dbReference type="ARBA" id="ARBA00022448"/>
    </source>
</evidence>
<feature type="transmembrane region" description="Helical" evidence="9">
    <location>
        <begin position="232"/>
        <end position="259"/>
    </location>
</feature>
<feature type="transmembrane region" description="Helical" evidence="9">
    <location>
        <begin position="342"/>
        <end position="362"/>
    </location>
</feature>
<feature type="coiled-coil region" evidence="8">
    <location>
        <begin position="452"/>
        <end position="479"/>
    </location>
</feature>
<organism evidence="11 12">
    <name type="scientific">Pedobacter alpinus</name>
    <dbReference type="NCBI Taxonomy" id="1590643"/>
    <lineage>
        <taxon>Bacteria</taxon>
        <taxon>Pseudomonadati</taxon>
        <taxon>Bacteroidota</taxon>
        <taxon>Sphingobacteriia</taxon>
        <taxon>Sphingobacteriales</taxon>
        <taxon>Sphingobacteriaceae</taxon>
        <taxon>Pedobacter</taxon>
    </lineage>
</organism>
<comment type="caution">
    <text evidence="11">The sequence shown here is derived from an EMBL/GenBank/DDBJ whole genome shotgun (WGS) entry which is preliminary data.</text>
</comment>
<feature type="transmembrane region" description="Helical" evidence="9">
    <location>
        <begin position="279"/>
        <end position="297"/>
    </location>
</feature>
<proteinExistence type="predicted"/>
<feature type="transmembrane region" description="Helical" evidence="9">
    <location>
        <begin position="101"/>
        <end position="124"/>
    </location>
</feature>
<evidence type="ECO:0000256" key="9">
    <source>
        <dbReference type="SAM" id="Phobius"/>
    </source>
</evidence>
<dbReference type="RefSeq" id="WP_379043891.1">
    <property type="nucleotide sequence ID" value="NZ_JBHSKW010000032.1"/>
</dbReference>
<gene>
    <name evidence="11" type="ORF">ACFSSE_09860</name>
</gene>
<evidence type="ECO:0000256" key="1">
    <source>
        <dbReference type="ARBA" id="ARBA00004141"/>
    </source>
</evidence>
<dbReference type="EMBL" id="JBHULV010000028">
    <property type="protein sequence ID" value="MFD2732010.1"/>
    <property type="molecule type" value="Genomic_DNA"/>
</dbReference>
<feature type="transmembrane region" description="Helical" evidence="9">
    <location>
        <begin position="193"/>
        <end position="212"/>
    </location>
</feature>